<accession>B0DWW4</accession>
<reference evidence="1 2" key="1">
    <citation type="journal article" date="2008" name="Nature">
        <title>The genome of Laccaria bicolor provides insights into mycorrhizal symbiosis.</title>
        <authorList>
            <person name="Martin F."/>
            <person name="Aerts A."/>
            <person name="Ahren D."/>
            <person name="Brun A."/>
            <person name="Danchin E.G.J."/>
            <person name="Duchaussoy F."/>
            <person name="Gibon J."/>
            <person name="Kohler A."/>
            <person name="Lindquist E."/>
            <person name="Pereda V."/>
            <person name="Salamov A."/>
            <person name="Shapiro H.J."/>
            <person name="Wuyts J."/>
            <person name="Blaudez D."/>
            <person name="Buee M."/>
            <person name="Brokstein P."/>
            <person name="Canbaeck B."/>
            <person name="Cohen D."/>
            <person name="Courty P.E."/>
            <person name="Coutinho P.M."/>
            <person name="Delaruelle C."/>
            <person name="Detter J.C."/>
            <person name="Deveau A."/>
            <person name="DiFazio S."/>
            <person name="Duplessis S."/>
            <person name="Fraissinet-Tachet L."/>
            <person name="Lucic E."/>
            <person name="Frey-Klett P."/>
            <person name="Fourrey C."/>
            <person name="Feussner I."/>
            <person name="Gay G."/>
            <person name="Grimwood J."/>
            <person name="Hoegger P.J."/>
            <person name="Jain P."/>
            <person name="Kilaru S."/>
            <person name="Labbe J."/>
            <person name="Lin Y.C."/>
            <person name="Legue V."/>
            <person name="Le Tacon F."/>
            <person name="Marmeisse R."/>
            <person name="Melayah D."/>
            <person name="Montanini B."/>
            <person name="Muratet M."/>
            <person name="Nehls U."/>
            <person name="Niculita-Hirzel H."/>
            <person name="Oudot-Le Secq M.P."/>
            <person name="Peter M."/>
            <person name="Quesneville H."/>
            <person name="Rajashekar B."/>
            <person name="Reich M."/>
            <person name="Rouhier N."/>
            <person name="Schmutz J."/>
            <person name="Yin T."/>
            <person name="Chalot M."/>
            <person name="Henrissat B."/>
            <person name="Kuees U."/>
            <person name="Lucas S."/>
            <person name="Van de Peer Y."/>
            <person name="Podila G.K."/>
            <person name="Polle A."/>
            <person name="Pukkila P.J."/>
            <person name="Richardson P.M."/>
            <person name="Rouze P."/>
            <person name="Sanders I.R."/>
            <person name="Stajich J.E."/>
            <person name="Tunlid A."/>
            <person name="Tuskan G."/>
            <person name="Grigoriev I.V."/>
        </authorList>
    </citation>
    <scope>NUCLEOTIDE SEQUENCE [LARGE SCALE GENOMIC DNA]</scope>
    <source>
        <strain evidence="2">S238N-H82 / ATCC MYA-4686</strain>
    </source>
</reference>
<dbReference type="InParanoid" id="B0DWW4"/>
<dbReference type="EMBL" id="DS547145">
    <property type="protein sequence ID" value="EDR00831.1"/>
    <property type="molecule type" value="Genomic_DNA"/>
</dbReference>
<gene>
    <name evidence="1" type="ORF">LACBIDRAFT_333735</name>
</gene>
<evidence type="ECO:0000313" key="1">
    <source>
        <dbReference type="EMBL" id="EDR00831.1"/>
    </source>
</evidence>
<dbReference type="RefSeq" id="XP_001888425.1">
    <property type="nucleotide sequence ID" value="XM_001888390.1"/>
</dbReference>
<dbReference type="KEGG" id="lbc:LACBIDRAFT_333735"/>
<name>B0DWW4_LACBS</name>
<evidence type="ECO:0000313" key="2">
    <source>
        <dbReference type="Proteomes" id="UP000001194"/>
    </source>
</evidence>
<proteinExistence type="predicted"/>
<dbReference type="Proteomes" id="UP000001194">
    <property type="component" value="Unassembled WGS sequence"/>
</dbReference>
<protein>
    <submittedName>
        <fullName evidence="1">Predicted protein</fullName>
    </submittedName>
</protein>
<organism evidence="2">
    <name type="scientific">Laccaria bicolor (strain S238N-H82 / ATCC MYA-4686)</name>
    <name type="common">Bicoloured deceiver</name>
    <name type="synonym">Laccaria laccata var. bicolor</name>
    <dbReference type="NCBI Taxonomy" id="486041"/>
    <lineage>
        <taxon>Eukaryota</taxon>
        <taxon>Fungi</taxon>
        <taxon>Dikarya</taxon>
        <taxon>Basidiomycota</taxon>
        <taxon>Agaricomycotina</taxon>
        <taxon>Agaricomycetes</taxon>
        <taxon>Agaricomycetidae</taxon>
        <taxon>Agaricales</taxon>
        <taxon>Agaricineae</taxon>
        <taxon>Hydnangiaceae</taxon>
        <taxon>Laccaria</taxon>
    </lineage>
</organism>
<sequence length="132" mass="14639">MLSQAKSPPQANLRAWLGPAFFGLAWPGFWPQAEAGTSLDRTRRCSPRKYATQLSTKVFVWESNPNIARSSLKAGAYMANALTRLNRQSWVINSPTTVDGVPVLVCTNNEITTDKMWEDNPVVWENGKASVV</sequence>
<dbReference type="HOGENOM" id="CLU_1917413_0_0_1"/>
<dbReference type="AlphaFoldDB" id="B0DWW4"/>
<dbReference type="GeneID" id="6084125"/>
<keyword evidence="2" id="KW-1185">Reference proteome</keyword>